<dbReference type="AlphaFoldDB" id="A0A8H6XL33"/>
<dbReference type="InterPro" id="IPR059179">
    <property type="entry name" value="MLKL-like_MCAfunc"/>
</dbReference>
<comment type="caution">
    <text evidence="3">The sequence shown here is derived from an EMBL/GenBank/DDBJ whole genome shotgun (WGS) entry which is preliminary data.</text>
</comment>
<dbReference type="GO" id="GO:0007166">
    <property type="term" value="P:cell surface receptor signaling pathway"/>
    <property type="evidence" value="ECO:0007669"/>
    <property type="project" value="InterPro"/>
</dbReference>
<dbReference type="CDD" id="cd21037">
    <property type="entry name" value="MLKL_NTD"/>
    <property type="match status" value="1"/>
</dbReference>
<dbReference type="PANTHER" id="PTHR10039">
    <property type="entry name" value="AMELOGENIN"/>
    <property type="match status" value="1"/>
</dbReference>
<dbReference type="Gene3D" id="1.20.930.20">
    <property type="entry name" value="Adaptor protein Cbl, N-terminal domain"/>
    <property type="match status" value="1"/>
</dbReference>
<protein>
    <submittedName>
        <fullName evidence="3">WD-REPEATS-REGION domain-containing protein</fullName>
    </submittedName>
</protein>
<organism evidence="3 4">
    <name type="scientific">Mycena venus</name>
    <dbReference type="NCBI Taxonomy" id="2733690"/>
    <lineage>
        <taxon>Eukaryota</taxon>
        <taxon>Fungi</taxon>
        <taxon>Dikarya</taxon>
        <taxon>Basidiomycota</taxon>
        <taxon>Agaricomycotina</taxon>
        <taxon>Agaricomycetes</taxon>
        <taxon>Agaricomycetidae</taxon>
        <taxon>Agaricales</taxon>
        <taxon>Marasmiineae</taxon>
        <taxon>Mycenaceae</taxon>
        <taxon>Mycena</taxon>
    </lineage>
</organism>
<dbReference type="PROSITE" id="PS50837">
    <property type="entry name" value="NACHT"/>
    <property type="match status" value="1"/>
</dbReference>
<keyword evidence="4" id="KW-1185">Reference proteome</keyword>
<sequence>MSTSSSSNFGSSRAGGTPMHFLQTSILPALVVAKVGVTGLGVPGVEPVINAVLELLTMISTMQGNKDDLSELEKSLTSLIALDIPGPSGDLQDRITKLTTNLKDVAAECKSLSEKTGLKRFLRSKIYKERIQNVKNSIADHIRDFTFHGNISIENSVQAIAESVEAIQLKVDNVLTNEILASLRCIPARYNAENTPDKCMTGTRVEIIKDIVQRLTDTTSSSPRIIMLSGSAGSGKSTIAKTVASILAEQKGILAASFFFSRSYADRRELRQVPSTIARQLADSDPQFRYLLVQFLDSDRTGLLSAEPHLQFQKLVVEILGKLPPSPKPWVICIDALDECGRDRGQVFLRWLSDSITQIPTYIRFFLTGRPDVPSYLKFATLKSLIHGISLDEIDSTVVASDIRLYIKTSLDGSTWTTRDPWKIQTSDVETMTTHADGLFVFAATAVRYVLAGLPQNRPQKSVDYLLKGASLTHLHDLYQLIVNEALPLPEPDDLRAQDARDLGIHVLNTILVLFEPLGLQALAALLNIDGEDLGRILVPLSAVIRVPDMPGGN</sequence>
<dbReference type="InterPro" id="IPR036537">
    <property type="entry name" value="Adaptor_Cbl_N_dom_sf"/>
</dbReference>
<name>A0A8H6XL33_9AGAR</name>
<dbReference type="InterPro" id="IPR056884">
    <property type="entry name" value="NPHP3-like_N"/>
</dbReference>
<evidence type="ECO:0000256" key="1">
    <source>
        <dbReference type="ARBA" id="ARBA00022737"/>
    </source>
</evidence>
<gene>
    <name evidence="3" type="ORF">MVEN_01830100</name>
</gene>
<dbReference type="Proteomes" id="UP000620124">
    <property type="component" value="Unassembled WGS sequence"/>
</dbReference>
<proteinExistence type="predicted"/>
<evidence type="ECO:0000313" key="3">
    <source>
        <dbReference type="EMBL" id="KAF7342411.1"/>
    </source>
</evidence>
<dbReference type="InterPro" id="IPR007111">
    <property type="entry name" value="NACHT_NTPase"/>
</dbReference>
<reference evidence="3" key="1">
    <citation type="submission" date="2020-05" db="EMBL/GenBank/DDBJ databases">
        <title>Mycena genomes resolve the evolution of fungal bioluminescence.</title>
        <authorList>
            <person name="Tsai I.J."/>
        </authorList>
    </citation>
    <scope>NUCLEOTIDE SEQUENCE</scope>
    <source>
        <strain evidence="3">CCC161011</strain>
    </source>
</reference>
<dbReference type="Gene3D" id="3.40.50.300">
    <property type="entry name" value="P-loop containing nucleotide triphosphate hydrolases"/>
    <property type="match status" value="1"/>
</dbReference>
<dbReference type="InterPro" id="IPR027417">
    <property type="entry name" value="P-loop_NTPase"/>
</dbReference>
<dbReference type="SUPFAM" id="SSF52540">
    <property type="entry name" value="P-loop containing nucleoside triphosphate hydrolases"/>
    <property type="match status" value="2"/>
</dbReference>
<dbReference type="EMBL" id="JACAZI010000017">
    <property type="protein sequence ID" value="KAF7342411.1"/>
    <property type="molecule type" value="Genomic_DNA"/>
</dbReference>
<accession>A0A8H6XL33</accession>
<evidence type="ECO:0000313" key="4">
    <source>
        <dbReference type="Proteomes" id="UP000620124"/>
    </source>
</evidence>
<evidence type="ECO:0000259" key="2">
    <source>
        <dbReference type="PROSITE" id="PS50837"/>
    </source>
</evidence>
<dbReference type="Pfam" id="PF24883">
    <property type="entry name" value="NPHP3_N"/>
    <property type="match status" value="1"/>
</dbReference>
<dbReference type="OrthoDB" id="3266532at2759"/>
<keyword evidence="1" id="KW-0677">Repeat</keyword>
<feature type="domain" description="NACHT" evidence="2">
    <location>
        <begin position="224"/>
        <end position="372"/>
    </location>
</feature>